<reference evidence="4 5" key="1">
    <citation type="journal article" date="2006" name="PLoS Genet.">
        <title>Secrets of soil survival revealed by the genome sequence of Arthrobacter aurescens TC1.</title>
        <authorList>
            <person name="Mongodin E.F."/>
            <person name="Shapir N."/>
            <person name="Daugherty S.C."/>
            <person name="DeBoy R.T."/>
            <person name="Emerson J.B."/>
            <person name="Shvartzbeyn A."/>
            <person name="Radune D."/>
            <person name="Vamathevan J."/>
            <person name="Riggs F."/>
            <person name="Grinberg V."/>
            <person name="Khouri H."/>
            <person name="Wackett L.P."/>
            <person name="Nelson K.E."/>
            <person name="Sadowsky M.J."/>
        </authorList>
    </citation>
    <scope>NUCLEOTIDE SEQUENCE [LARGE SCALE GENOMIC DNA]</scope>
    <source>
        <strain evidence="4 5">TC1</strain>
    </source>
</reference>
<proteinExistence type="predicted"/>
<dbReference type="PANTHER" id="PTHR43877:SF2">
    <property type="entry name" value="AMINOALKYLPHOSPHONATE N-ACETYLTRANSFERASE-RELATED"/>
    <property type="match status" value="1"/>
</dbReference>
<dbReference type="InterPro" id="IPR000182">
    <property type="entry name" value="GNAT_dom"/>
</dbReference>
<dbReference type="AlphaFoldDB" id="A1RBB3"/>
<keyword evidence="2" id="KW-0012">Acyltransferase</keyword>
<dbReference type="eggNOG" id="COG0456">
    <property type="taxonomic scope" value="Bacteria"/>
</dbReference>
<name>A1RBB3_PAEAT</name>
<dbReference type="InterPro" id="IPR016181">
    <property type="entry name" value="Acyl_CoA_acyltransferase"/>
</dbReference>
<dbReference type="PROSITE" id="PS51186">
    <property type="entry name" value="GNAT"/>
    <property type="match status" value="1"/>
</dbReference>
<dbReference type="InterPro" id="IPR050832">
    <property type="entry name" value="Bact_Acetyltransf"/>
</dbReference>
<dbReference type="PANTHER" id="PTHR43877">
    <property type="entry name" value="AMINOALKYLPHOSPHONATE N-ACETYLTRANSFERASE-RELATED-RELATED"/>
    <property type="match status" value="1"/>
</dbReference>
<accession>A1RBB3</accession>
<keyword evidence="1" id="KW-0808">Transferase</keyword>
<feature type="domain" description="N-acetyltransferase" evidence="3">
    <location>
        <begin position="28"/>
        <end position="174"/>
    </location>
</feature>
<dbReference type="CDD" id="cd04301">
    <property type="entry name" value="NAT_SF"/>
    <property type="match status" value="1"/>
</dbReference>
<dbReference type="GO" id="GO:0016747">
    <property type="term" value="F:acyltransferase activity, transferring groups other than amino-acyl groups"/>
    <property type="evidence" value="ECO:0007669"/>
    <property type="project" value="InterPro"/>
</dbReference>
<organism evidence="4 5">
    <name type="scientific">Paenarthrobacter aurescens (strain TC1)</name>
    <dbReference type="NCBI Taxonomy" id="290340"/>
    <lineage>
        <taxon>Bacteria</taxon>
        <taxon>Bacillati</taxon>
        <taxon>Actinomycetota</taxon>
        <taxon>Actinomycetes</taxon>
        <taxon>Micrococcales</taxon>
        <taxon>Micrococcaceae</taxon>
        <taxon>Paenarthrobacter</taxon>
    </lineage>
</organism>
<evidence type="ECO:0000256" key="1">
    <source>
        <dbReference type="ARBA" id="ARBA00022679"/>
    </source>
</evidence>
<sequence length="174" mass="18736">MGWHAGLVTAESGAAPALLTAAVERGTLTLRRARKGDLPRILALLADDQLGATRENADDPAPYERAFDAIDGDPAHLLVVGELDGDVVATFQLSYIPGLSRKGSWRAQIEAVRVSELLRGQGVGALVIGWAVEQARERGCSLVQLTTDKSRSAARRFYERLGFVASHEGMKLML</sequence>
<evidence type="ECO:0000259" key="3">
    <source>
        <dbReference type="PROSITE" id="PS51186"/>
    </source>
</evidence>
<evidence type="ECO:0000256" key="2">
    <source>
        <dbReference type="ARBA" id="ARBA00023315"/>
    </source>
</evidence>
<dbReference type="SUPFAM" id="SSF55729">
    <property type="entry name" value="Acyl-CoA N-acyltransferases (Nat)"/>
    <property type="match status" value="1"/>
</dbReference>
<evidence type="ECO:0000313" key="4">
    <source>
        <dbReference type="EMBL" id="ABM06789.1"/>
    </source>
</evidence>
<gene>
    <name evidence="4" type="ordered locus">AAur_3847</name>
</gene>
<protein>
    <submittedName>
        <fullName evidence="4">Acetyltransferase, GNAT family protein</fullName>
    </submittedName>
</protein>
<keyword evidence="5" id="KW-1185">Reference proteome</keyword>
<dbReference type="Gene3D" id="3.40.630.30">
    <property type="match status" value="1"/>
</dbReference>
<dbReference type="HOGENOM" id="CLU_013985_34_6_11"/>
<dbReference type="STRING" id="290340.AAur_3847"/>
<dbReference type="EMBL" id="CP000474">
    <property type="protein sequence ID" value="ABM06789.1"/>
    <property type="molecule type" value="Genomic_DNA"/>
</dbReference>
<dbReference type="KEGG" id="aau:AAur_3847"/>
<dbReference type="OrthoDB" id="9789603at2"/>
<dbReference type="Proteomes" id="UP000000637">
    <property type="component" value="Chromosome"/>
</dbReference>
<evidence type="ECO:0000313" key="5">
    <source>
        <dbReference type="Proteomes" id="UP000000637"/>
    </source>
</evidence>
<dbReference type="RefSeq" id="WP_011776450.1">
    <property type="nucleotide sequence ID" value="NC_008711.1"/>
</dbReference>
<dbReference type="Pfam" id="PF00583">
    <property type="entry name" value="Acetyltransf_1"/>
    <property type="match status" value="1"/>
</dbReference>